<proteinExistence type="predicted"/>
<keyword evidence="3" id="KW-1185">Reference proteome</keyword>
<evidence type="ECO:0000256" key="1">
    <source>
        <dbReference type="SAM" id="MobiDB-lite"/>
    </source>
</evidence>
<protein>
    <submittedName>
        <fullName evidence="2">Uncharacterized protein</fullName>
    </submittedName>
</protein>
<dbReference type="EMBL" id="KQ977085">
    <property type="protein sequence ID" value="KYN05882.1"/>
    <property type="molecule type" value="Genomic_DNA"/>
</dbReference>
<feature type="region of interest" description="Disordered" evidence="1">
    <location>
        <begin position="88"/>
        <end position="116"/>
    </location>
</feature>
<dbReference type="AlphaFoldDB" id="A0A151ILW8"/>
<evidence type="ECO:0000313" key="2">
    <source>
        <dbReference type="EMBL" id="KYN05882.1"/>
    </source>
</evidence>
<dbReference type="STRING" id="456900.A0A151ILW8"/>
<sequence length="116" mass="12726">MRLSDRRYSHGKRDQSTTTVVHHETDPVFLASDTFLVGGDLDAIVSASDPRVDCRIILLSSCLVTLYDTCDTQFLITRQHSLVHGTASATLTGSAHPRDPRRAPYPLSINSGTRST</sequence>
<reference evidence="2 3" key="1">
    <citation type="submission" date="2016-03" db="EMBL/GenBank/DDBJ databases">
        <title>Cyphomyrmex costatus WGS genome.</title>
        <authorList>
            <person name="Nygaard S."/>
            <person name="Hu H."/>
            <person name="Boomsma J."/>
            <person name="Zhang G."/>
        </authorList>
    </citation>
    <scope>NUCLEOTIDE SEQUENCE [LARGE SCALE GENOMIC DNA]</scope>
    <source>
        <strain evidence="2">MS0001</strain>
        <tissue evidence="2">Whole body</tissue>
    </source>
</reference>
<name>A0A151ILW8_9HYME</name>
<evidence type="ECO:0000313" key="3">
    <source>
        <dbReference type="Proteomes" id="UP000078542"/>
    </source>
</evidence>
<organism evidence="2 3">
    <name type="scientific">Cyphomyrmex costatus</name>
    <dbReference type="NCBI Taxonomy" id="456900"/>
    <lineage>
        <taxon>Eukaryota</taxon>
        <taxon>Metazoa</taxon>
        <taxon>Ecdysozoa</taxon>
        <taxon>Arthropoda</taxon>
        <taxon>Hexapoda</taxon>
        <taxon>Insecta</taxon>
        <taxon>Pterygota</taxon>
        <taxon>Neoptera</taxon>
        <taxon>Endopterygota</taxon>
        <taxon>Hymenoptera</taxon>
        <taxon>Apocrita</taxon>
        <taxon>Aculeata</taxon>
        <taxon>Formicoidea</taxon>
        <taxon>Formicidae</taxon>
        <taxon>Myrmicinae</taxon>
        <taxon>Cyphomyrmex</taxon>
    </lineage>
</organism>
<gene>
    <name evidence="2" type="ORF">ALC62_03151</name>
</gene>
<accession>A0A151ILW8</accession>
<dbReference type="Proteomes" id="UP000078542">
    <property type="component" value="Unassembled WGS sequence"/>
</dbReference>